<dbReference type="InterPro" id="IPR003959">
    <property type="entry name" value="ATPase_AAA_core"/>
</dbReference>
<protein>
    <submittedName>
        <fullName evidence="5">AAA family ATPase</fullName>
    </submittedName>
</protein>
<evidence type="ECO:0000313" key="5">
    <source>
        <dbReference type="EMBL" id="XDV03893.1"/>
    </source>
</evidence>
<comment type="similarity">
    <text evidence="1">Belongs to the AAA ATPase family.</text>
</comment>
<dbReference type="InterPro" id="IPR036388">
    <property type="entry name" value="WH-like_DNA-bd_sf"/>
</dbReference>
<dbReference type="GO" id="GO:0005524">
    <property type="term" value="F:ATP binding"/>
    <property type="evidence" value="ECO:0007669"/>
    <property type="project" value="UniProtKB-KW"/>
</dbReference>
<sequence length="358" mass="39676">MDSKAILSLIDLALSADPRTLRMHLHKVAVQASHYDPVLSEKILARLTANGLRSAQPPKPIPVDSDSRLNLVKVESPVVMDDAPIYSEDILALLDQVVLERKSASKLMAEGLSPAKSLLFQGPPGVGKTMTARWLASRLGLPFLTLDLATVMSSFLGKTGNNIKAVIDHASSFPCVLLLDEFDAVAKRRDDDRELGELKRLVTVLLQAIDEWPESSVLIAATNHGELLDPAIWRRFDLEVSFDLPSEKMRAAYIKTYWPELIKHANDLAHFFGEVSYSDIDRSLKKAKKKSILSESKFITCITGVAETTPGKKFELKKKDVIRLAAEGMSQRAISVALEISRPTVKKIMDQYEECKEA</sequence>
<dbReference type="SMART" id="SM00382">
    <property type="entry name" value="AAA"/>
    <property type="match status" value="1"/>
</dbReference>
<dbReference type="SUPFAM" id="SSF52540">
    <property type="entry name" value="P-loop containing nucleoside triphosphate hydrolases"/>
    <property type="match status" value="1"/>
</dbReference>
<dbReference type="Pfam" id="PF00004">
    <property type="entry name" value="AAA"/>
    <property type="match status" value="1"/>
</dbReference>
<evidence type="ECO:0000256" key="2">
    <source>
        <dbReference type="ARBA" id="ARBA00022741"/>
    </source>
</evidence>
<dbReference type="RefSeq" id="WP_369781509.1">
    <property type="nucleotide sequence ID" value="NZ_CP165623.1"/>
</dbReference>
<accession>A0AB39WTP3</accession>
<dbReference type="CDD" id="cd19481">
    <property type="entry name" value="RecA-like_protease"/>
    <property type="match status" value="1"/>
</dbReference>
<dbReference type="Pfam" id="PF13384">
    <property type="entry name" value="HTH_23"/>
    <property type="match status" value="1"/>
</dbReference>
<dbReference type="Gene3D" id="1.10.10.10">
    <property type="entry name" value="Winged helix-like DNA-binding domain superfamily/Winged helix DNA-binding domain"/>
    <property type="match status" value="1"/>
</dbReference>
<feature type="domain" description="AAA+ ATPase" evidence="4">
    <location>
        <begin position="114"/>
        <end position="246"/>
    </location>
</feature>
<gene>
    <name evidence="5" type="ORF">AB3G35_12370</name>
</gene>
<dbReference type="PANTHER" id="PTHR23073">
    <property type="entry name" value="26S PROTEASOME REGULATORY SUBUNIT"/>
    <property type="match status" value="1"/>
</dbReference>
<dbReference type="EMBL" id="CP165623">
    <property type="protein sequence ID" value="XDV03893.1"/>
    <property type="molecule type" value="Genomic_DNA"/>
</dbReference>
<evidence type="ECO:0000256" key="3">
    <source>
        <dbReference type="ARBA" id="ARBA00022840"/>
    </source>
</evidence>
<dbReference type="Gene3D" id="3.40.50.300">
    <property type="entry name" value="P-loop containing nucleotide triphosphate hydrolases"/>
    <property type="match status" value="1"/>
</dbReference>
<evidence type="ECO:0000259" key="4">
    <source>
        <dbReference type="SMART" id="SM00382"/>
    </source>
</evidence>
<dbReference type="InterPro" id="IPR009057">
    <property type="entry name" value="Homeodomain-like_sf"/>
</dbReference>
<evidence type="ECO:0000256" key="1">
    <source>
        <dbReference type="ARBA" id="ARBA00006914"/>
    </source>
</evidence>
<keyword evidence="2" id="KW-0547">Nucleotide-binding</keyword>
<dbReference type="InterPro" id="IPR050221">
    <property type="entry name" value="26S_Proteasome_ATPase"/>
</dbReference>
<keyword evidence="3" id="KW-0067">ATP-binding</keyword>
<dbReference type="InterPro" id="IPR003593">
    <property type="entry name" value="AAA+_ATPase"/>
</dbReference>
<dbReference type="GO" id="GO:0016887">
    <property type="term" value="F:ATP hydrolysis activity"/>
    <property type="evidence" value="ECO:0007669"/>
    <property type="project" value="InterPro"/>
</dbReference>
<dbReference type="AlphaFoldDB" id="A0AB39WTP3"/>
<organism evidence="5">
    <name type="scientific">Pseudomonas sp. WC2401</name>
    <dbReference type="NCBI Taxonomy" id="3234143"/>
    <lineage>
        <taxon>Bacteria</taxon>
        <taxon>Pseudomonadati</taxon>
        <taxon>Pseudomonadota</taxon>
        <taxon>Gammaproteobacteria</taxon>
        <taxon>Pseudomonadales</taxon>
        <taxon>Pseudomonadaceae</taxon>
        <taxon>Pseudomonas</taxon>
    </lineage>
</organism>
<dbReference type="SUPFAM" id="SSF46689">
    <property type="entry name" value="Homeodomain-like"/>
    <property type="match status" value="1"/>
</dbReference>
<reference evidence="5" key="1">
    <citation type="submission" date="2024-07" db="EMBL/GenBank/DDBJ databases">
        <authorList>
            <person name="Biller S.J."/>
        </authorList>
    </citation>
    <scope>NUCLEOTIDE SEQUENCE</scope>
    <source>
        <strain evidence="5">WC2401</strain>
    </source>
</reference>
<proteinExistence type="inferred from homology"/>
<dbReference type="InterPro" id="IPR027417">
    <property type="entry name" value="P-loop_NTPase"/>
</dbReference>
<name>A0AB39WTP3_9PSED</name>